<dbReference type="Pfam" id="PF00108">
    <property type="entry name" value="Thiolase_N"/>
    <property type="match status" value="1"/>
</dbReference>
<dbReference type="PIRSF" id="PIRSF000429">
    <property type="entry name" value="Ac-CoA_Ac_transf"/>
    <property type="match status" value="1"/>
</dbReference>
<dbReference type="InterPro" id="IPR002155">
    <property type="entry name" value="Thiolase"/>
</dbReference>
<dbReference type="GeneID" id="90040721"/>
<keyword evidence="5" id="KW-0276">Fatty acid metabolism</keyword>
<dbReference type="Gene3D" id="3.40.47.10">
    <property type="match status" value="2"/>
</dbReference>
<reference evidence="15 16" key="1">
    <citation type="submission" date="2024-03" db="EMBL/GenBank/DDBJ databases">
        <title>Genome-scale model development and genomic sequencing of the oleaginous clade Lipomyces.</title>
        <authorList>
            <consortium name="Lawrence Berkeley National Laboratory"/>
            <person name="Czajka J.J."/>
            <person name="Han Y."/>
            <person name="Kim J."/>
            <person name="Mondo S.J."/>
            <person name="Hofstad B.A."/>
            <person name="Robles A."/>
            <person name="Haridas S."/>
            <person name="Riley R."/>
            <person name="LaButti K."/>
            <person name="Pangilinan J."/>
            <person name="Andreopoulos W."/>
            <person name="Lipzen A."/>
            <person name="Yan J."/>
            <person name="Wang M."/>
            <person name="Ng V."/>
            <person name="Grigoriev I.V."/>
            <person name="Spatafora J.W."/>
            <person name="Magnuson J.K."/>
            <person name="Baker S.E."/>
            <person name="Pomraning K.R."/>
        </authorList>
    </citation>
    <scope>NUCLEOTIDE SEQUENCE [LARGE SCALE GENOMIC DNA]</scope>
    <source>
        <strain evidence="15 16">Phaff 52-87</strain>
    </source>
</reference>
<evidence type="ECO:0000256" key="11">
    <source>
        <dbReference type="ARBA" id="ARBA00047605"/>
    </source>
</evidence>
<keyword evidence="9 12" id="KW-0012">Acyltransferase</keyword>
<keyword evidence="4 12" id="KW-0808">Transferase</keyword>
<evidence type="ECO:0000256" key="4">
    <source>
        <dbReference type="ARBA" id="ARBA00022679"/>
    </source>
</evidence>
<evidence type="ECO:0000256" key="10">
    <source>
        <dbReference type="ARBA" id="ARBA00024073"/>
    </source>
</evidence>
<evidence type="ECO:0000256" key="7">
    <source>
        <dbReference type="ARBA" id="ARBA00023098"/>
    </source>
</evidence>
<name>A0ABR1FFG1_9ASCO</name>
<evidence type="ECO:0000256" key="9">
    <source>
        <dbReference type="ARBA" id="ARBA00023315"/>
    </source>
</evidence>
<dbReference type="EC" id="2.3.1.16" evidence="10"/>
<keyword evidence="16" id="KW-1185">Reference proteome</keyword>
<accession>A0ABR1FFG1</accession>
<evidence type="ECO:0000256" key="5">
    <source>
        <dbReference type="ARBA" id="ARBA00022832"/>
    </source>
</evidence>
<dbReference type="EMBL" id="JBBJBU010000001">
    <property type="protein sequence ID" value="KAK7208595.1"/>
    <property type="molecule type" value="Genomic_DNA"/>
</dbReference>
<comment type="similarity">
    <text evidence="3 12">Belongs to the thiolase-like superfamily. Thiolase family.</text>
</comment>
<feature type="domain" description="Thiolase C-terminal" evidence="14">
    <location>
        <begin position="294"/>
        <end position="413"/>
    </location>
</feature>
<keyword evidence="6" id="KW-0809">Transit peptide</keyword>
<evidence type="ECO:0000256" key="12">
    <source>
        <dbReference type="RuleBase" id="RU003557"/>
    </source>
</evidence>
<dbReference type="InterPro" id="IPR020615">
    <property type="entry name" value="Thiolase_acyl_enz_int_AS"/>
</dbReference>
<evidence type="ECO:0000256" key="1">
    <source>
        <dbReference type="ARBA" id="ARBA00004275"/>
    </source>
</evidence>
<dbReference type="PANTHER" id="PTHR43853">
    <property type="entry name" value="3-KETOACYL-COA THIOLASE, PEROXISOMAL"/>
    <property type="match status" value="1"/>
</dbReference>
<gene>
    <name evidence="15" type="ORF">BZA70DRAFT_55680</name>
</gene>
<comment type="pathway">
    <text evidence="2">Lipid metabolism; fatty acid metabolism.</text>
</comment>
<dbReference type="PROSITE" id="PS00737">
    <property type="entry name" value="THIOLASE_2"/>
    <property type="match status" value="1"/>
</dbReference>
<comment type="subcellular location">
    <subcellularLocation>
        <location evidence="1">Peroxisome</location>
    </subcellularLocation>
</comment>
<dbReference type="InterPro" id="IPR020616">
    <property type="entry name" value="Thiolase_N"/>
</dbReference>
<dbReference type="InterPro" id="IPR020617">
    <property type="entry name" value="Thiolase_C"/>
</dbReference>
<evidence type="ECO:0000256" key="2">
    <source>
        <dbReference type="ARBA" id="ARBA00004872"/>
    </source>
</evidence>
<comment type="caution">
    <text evidence="15">The sequence shown here is derived from an EMBL/GenBank/DDBJ whole genome shotgun (WGS) entry which is preliminary data.</text>
</comment>
<dbReference type="InterPro" id="IPR020610">
    <property type="entry name" value="Thiolase_AS"/>
</dbReference>
<dbReference type="PROSITE" id="PS00098">
    <property type="entry name" value="THIOLASE_1"/>
    <property type="match status" value="1"/>
</dbReference>
<keyword evidence="7" id="KW-0443">Lipid metabolism</keyword>
<keyword evidence="8" id="KW-0576">Peroxisome</keyword>
<evidence type="ECO:0000259" key="14">
    <source>
        <dbReference type="Pfam" id="PF02803"/>
    </source>
</evidence>
<proteinExistence type="inferred from homology"/>
<evidence type="ECO:0000256" key="6">
    <source>
        <dbReference type="ARBA" id="ARBA00022946"/>
    </source>
</evidence>
<dbReference type="PANTHER" id="PTHR43853:SF8">
    <property type="entry name" value="3-KETOACYL-COA THIOLASE, PEROXISOMAL"/>
    <property type="match status" value="1"/>
</dbReference>
<evidence type="ECO:0000259" key="13">
    <source>
        <dbReference type="Pfam" id="PF00108"/>
    </source>
</evidence>
<dbReference type="SUPFAM" id="SSF53901">
    <property type="entry name" value="Thiolase-like"/>
    <property type="match status" value="2"/>
</dbReference>
<dbReference type="PROSITE" id="PS00099">
    <property type="entry name" value="THIOLASE_3"/>
    <property type="match status" value="1"/>
</dbReference>
<evidence type="ECO:0000256" key="8">
    <source>
        <dbReference type="ARBA" id="ARBA00023140"/>
    </source>
</evidence>
<dbReference type="Pfam" id="PF02803">
    <property type="entry name" value="Thiolase_C"/>
    <property type="match status" value="1"/>
</dbReference>
<dbReference type="InterPro" id="IPR016039">
    <property type="entry name" value="Thiolase-like"/>
</dbReference>
<dbReference type="Proteomes" id="UP001498771">
    <property type="component" value="Unassembled WGS sequence"/>
</dbReference>
<comment type="catalytic activity">
    <reaction evidence="11">
        <text>an acyl-CoA + acetyl-CoA = a 3-oxoacyl-CoA + CoA</text>
        <dbReference type="Rhea" id="RHEA:21564"/>
        <dbReference type="ChEBI" id="CHEBI:57287"/>
        <dbReference type="ChEBI" id="CHEBI:57288"/>
        <dbReference type="ChEBI" id="CHEBI:58342"/>
        <dbReference type="ChEBI" id="CHEBI:90726"/>
        <dbReference type="EC" id="2.3.1.16"/>
    </reaction>
</comment>
<evidence type="ECO:0000313" key="15">
    <source>
        <dbReference type="EMBL" id="KAK7208595.1"/>
    </source>
</evidence>
<dbReference type="RefSeq" id="XP_064771628.1">
    <property type="nucleotide sequence ID" value="XM_064915209.1"/>
</dbReference>
<organism evidence="15 16">
    <name type="scientific">Myxozyma melibiosi</name>
    <dbReference type="NCBI Taxonomy" id="54550"/>
    <lineage>
        <taxon>Eukaryota</taxon>
        <taxon>Fungi</taxon>
        <taxon>Dikarya</taxon>
        <taxon>Ascomycota</taxon>
        <taxon>Saccharomycotina</taxon>
        <taxon>Lipomycetes</taxon>
        <taxon>Lipomycetales</taxon>
        <taxon>Lipomycetaceae</taxon>
        <taxon>Myxozyma</taxon>
    </lineage>
</organism>
<feature type="domain" description="Thiolase N-terminal" evidence="13">
    <location>
        <begin position="30"/>
        <end position="284"/>
    </location>
</feature>
<dbReference type="InterPro" id="IPR020613">
    <property type="entry name" value="Thiolase_CS"/>
</dbReference>
<dbReference type="CDD" id="cd00751">
    <property type="entry name" value="thiolase"/>
    <property type="match status" value="1"/>
</dbReference>
<sequence>MDRLSNLASQLAPNDASAVSKLLEKHPDDVVIVGAYRSALTKGGKGGFKDTTAADILTAVLKGLIERTGVDPKYLGDVCVGNVLAPGSGVTEHRAACLAAGIPYSVPYISINRQCSSGLMSVDHIFKGIKTGDIDAGIGGGVESMSINFGPGSVSEFSDFLANHEEGKKCLIPMGVTSENVAEAYGVTRKMQDEFAADSYRKAEAAQKAGKFKEEIIPIKTKFIDPKTEQVSEIVVSEDDGIRPGVTPESLSKIRPAFKKDGTTHAGNASQISDGAAAVLLARRSFAQKQGWPIVGKFVDCAVVGVPPEVMGVGPAVAIPAVLERNGLTKDDVDIYEINEAFASQCLYSVLDCKIDPAKVNPNGGAIAFGHPLGCTGSRQIATLIQEFKQYNKKIGLTSMCIGTGMGAAAIITAE</sequence>
<dbReference type="NCBIfam" id="TIGR01930">
    <property type="entry name" value="AcCoA-C-Actrans"/>
    <property type="match status" value="1"/>
</dbReference>
<evidence type="ECO:0000256" key="3">
    <source>
        <dbReference type="ARBA" id="ARBA00010982"/>
    </source>
</evidence>
<evidence type="ECO:0000313" key="16">
    <source>
        <dbReference type="Proteomes" id="UP001498771"/>
    </source>
</evidence>
<dbReference type="InterPro" id="IPR050215">
    <property type="entry name" value="Thiolase-like_sf_Thiolase"/>
</dbReference>
<protein>
    <recommendedName>
        <fullName evidence="10">acetyl-CoA C-acyltransferase</fullName>
        <ecNumber evidence="10">2.3.1.16</ecNumber>
    </recommendedName>
</protein>